<dbReference type="Pfam" id="PF08242">
    <property type="entry name" value="Methyltransf_12"/>
    <property type="match status" value="1"/>
</dbReference>
<dbReference type="PANTHER" id="PTHR45527:SF1">
    <property type="entry name" value="FATTY ACID SYNTHASE"/>
    <property type="match status" value="1"/>
</dbReference>
<dbReference type="InterPro" id="IPR045851">
    <property type="entry name" value="AMP-bd_C_sf"/>
</dbReference>
<dbReference type="Gene3D" id="3.40.50.150">
    <property type="entry name" value="Vaccinia Virus protein VP39"/>
    <property type="match status" value="1"/>
</dbReference>
<evidence type="ECO:0000256" key="1">
    <source>
        <dbReference type="ARBA" id="ARBA00022450"/>
    </source>
</evidence>
<dbReference type="AlphaFoldDB" id="G2NUB9"/>
<dbReference type="PROSITE" id="PS00455">
    <property type="entry name" value="AMP_BINDING"/>
    <property type="match status" value="1"/>
</dbReference>
<dbReference type="FunFam" id="2.30.38.10:FF:000001">
    <property type="entry name" value="Non-ribosomal peptide synthetase PvdI"/>
    <property type="match status" value="1"/>
</dbReference>
<evidence type="ECO:0000256" key="2">
    <source>
        <dbReference type="ARBA" id="ARBA00022553"/>
    </source>
</evidence>
<dbReference type="GO" id="GO:0043041">
    <property type="term" value="P:amino acid activation for nonribosomal peptide biosynthetic process"/>
    <property type="evidence" value="ECO:0007669"/>
    <property type="project" value="TreeGrafter"/>
</dbReference>
<dbReference type="Gene3D" id="3.40.50.980">
    <property type="match status" value="2"/>
</dbReference>
<feature type="domain" description="Methyltransferase type 12" evidence="5">
    <location>
        <begin position="473"/>
        <end position="571"/>
    </location>
</feature>
<dbReference type="Gene3D" id="2.30.38.10">
    <property type="entry name" value="Luciferase, Domain 3"/>
    <property type="match status" value="1"/>
</dbReference>
<keyword evidence="7" id="KW-1185">Reference proteome</keyword>
<proteinExistence type="predicted"/>
<protein>
    <submittedName>
        <fullName evidence="6">Amino acid adenylation domain protein</fullName>
    </submittedName>
</protein>
<evidence type="ECO:0000259" key="5">
    <source>
        <dbReference type="Pfam" id="PF08242"/>
    </source>
</evidence>
<dbReference type="eggNOG" id="COG1020">
    <property type="taxonomic scope" value="Bacteria"/>
</dbReference>
<dbReference type="SUPFAM" id="SSF56801">
    <property type="entry name" value="Acetyl-CoA synthetase-like"/>
    <property type="match status" value="1"/>
</dbReference>
<dbReference type="RefSeq" id="WP_014057785.1">
    <property type="nucleotide sequence ID" value="NC_015957.1"/>
</dbReference>
<keyword evidence="1" id="KW-0596">Phosphopantetheine</keyword>
<dbReference type="GO" id="GO:0031177">
    <property type="term" value="F:phosphopantetheine binding"/>
    <property type="evidence" value="ECO:0007669"/>
    <property type="project" value="TreeGrafter"/>
</dbReference>
<sequence>MCRCGVVAEVPVAVCLPRSADSIVALLAVMRAGGVYVPLAPEWPADRTAYVLDEIAARIVITRDLPADPGRVHLDPRPTPSDDPEPVPRLHPDQAAYIIYTSGSTGTPKGITVQHRSFSQLFRHVRQMADGISRSNVAHTTEMTFDPSLEQFLWLVAGHTLHVVPEDVRRDPEALVGLVRRAAIDALNVTPSHLGMLIEAGLLEGDRVPGTVLVGGEAVSAALWRTLRERATDTRFFNLYGPTEGTVDATCHDLSAPVDVPVIGAPLPHVRVRVLDAHLQPVPVGVAGEIYLGGLGLARGYVNRPGLTAQRFIADPYSSTPGSRLYRTGDRARWRPDGTLEYLGRTDDQIKLRGFRIEPGEIEATLTQHPTVKEAAVTVAADNNGAARLIALVALAPRAMHSSSPGSGQNAQVEDWNAVFETTHIDAADGELTFNIKGWNDSLTGAPIPAEHMREWVDTTVGRLLDRPAKRVLEIGCGTGLLMWRLLPYVTEYTGTDFSRPAVEWLRDGLRRRPAHQARLHHREATDFTGVDAASADLVVINSVVQYFPDRDYLDAVLDRAVDAAADQGRIFVGDVRNLALAPQFYARQALAHADPGVSAQNVARTARAFEHRDSELLISPEYFTALAARSPRVTGVEILPRRGQHRNEMSLYRYDVVLHVGDLPAAPEVEVVTWGEQVYDLGALSARLDHGGPDALLVRGVANDRLTRDNELLEAPVRTVAVDPEDLWALADSTPYRVCVSWAAADPMRWTFCWSGRTPTTTARCLSPTVHPRHRPG</sequence>
<reference evidence="6" key="1">
    <citation type="submission" date="2011-08" db="EMBL/GenBank/DDBJ databases">
        <title>Complete sequence of chromosome of Streptomyces violaceusniger Tu 4113.</title>
        <authorList>
            <consortium name="US DOE Joint Genome Institute"/>
            <person name="Lucas S."/>
            <person name="Han J."/>
            <person name="Lapidus A."/>
            <person name="Cheng J.-F."/>
            <person name="Goodwin L."/>
            <person name="Pitluck S."/>
            <person name="Peters L."/>
            <person name="Ivanova N."/>
            <person name="Daligault H."/>
            <person name="Detter J.C."/>
            <person name="Han C."/>
            <person name="Tapia R."/>
            <person name="Land M."/>
            <person name="Hauser L."/>
            <person name="Kyrpides N."/>
            <person name="Ivanova N."/>
            <person name="Pagani I."/>
            <person name="Hagen A."/>
            <person name="Katz L."/>
            <person name="Fiedler H.-P."/>
            <person name="Keasling J."/>
            <person name="Fortman J."/>
            <person name="Woyke T."/>
        </authorList>
    </citation>
    <scope>NUCLEOTIDE SEQUENCE [LARGE SCALE GENOMIC DNA]</scope>
    <source>
        <strain evidence="6">Tu 4113</strain>
    </source>
</reference>
<dbReference type="InterPro" id="IPR000873">
    <property type="entry name" value="AMP-dep_synth/lig_dom"/>
</dbReference>
<dbReference type="Gene3D" id="3.30.300.30">
    <property type="match status" value="1"/>
</dbReference>
<dbReference type="CDD" id="cd05930">
    <property type="entry name" value="A_NRPS"/>
    <property type="match status" value="1"/>
</dbReference>
<name>G2NUB9_STRV4</name>
<dbReference type="KEGG" id="svl:Strvi_4727"/>
<dbReference type="Pfam" id="PF00501">
    <property type="entry name" value="AMP-binding"/>
    <property type="match status" value="1"/>
</dbReference>
<dbReference type="InterPro" id="IPR020845">
    <property type="entry name" value="AMP-binding_CS"/>
</dbReference>
<dbReference type="EMBL" id="CP002994">
    <property type="protein sequence ID" value="AEM84297.1"/>
    <property type="molecule type" value="Genomic_DNA"/>
</dbReference>
<evidence type="ECO:0000313" key="6">
    <source>
        <dbReference type="EMBL" id="AEM84297.1"/>
    </source>
</evidence>
<feature type="domain" description="AMP-dependent synthetase/ligase" evidence="4">
    <location>
        <begin position="4"/>
        <end position="301"/>
    </location>
</feature>
<accession>G2NUB9</accession>
<dbReference type="SUPFAM" id="SSF53335">
    <property type="entry name" value="S-adenosyl-L-methionine-dependent methyltransferases"/>
    <property type="match status" value="1"/>
</dbReference>
<keyword evidence="2" id="KW-0597">Phosphoprotein</keyword>
<dbReference type="HOGENOM" id="CLU_359779_0_0_11"/>
<dbReference type="CDD" id="cd02440">
    <property type="entry name" value="AdoMet_MTases"/>
    <property type="match status" value="1"/>
</dbReference>
<feature type="region of interest" description="Disordered" evidence="3">
    <location>
        <begin position="69"/>
        <end position="88"/>
    </location>
</feature>
<dbReference type="InterPro" id="IPR010071">
    <property type="entry name" value="AA_adenyl_dom"/>
</dbReference>
<evidence type="ECO:0000313" key="7">
    <source>
        <dbReference type="Proteomes" id="UP000008703"/>
    </source>
</evidence>
<dbReference type="PANTHER" id="PTHR45527">
    <property type="entry name" value="NONRIBOSOMAL PEPTIDE SYNTHETASE"/>
    <property type="match status" value="1"/>
</dbReference>
<dbReference type="NCBIfam" id="TIGR01733">
    <property type="entry name" value="AA-adenyl-dom"/>
    <property type="match status" value="1"/>
</dbReference>
<dbReference type="InterPro" id="IPR013217">
    <property type="entry name" value="Methyltransf_12"/>
</dbReference>
<dbReference type="GO" id="GO:0005829">
    <property type="term" value="C:cytosol"/>
    <property type="evidence" value="ECO:0007669"/>
    <property type="project" value="TreeGrafter"/>
</dbReference>
<dbReference type="Proteomes" id="UP000008703">
    <property type="component" value="Chromosome"/>
</dbReference>
<evidence type="ECO:0000256" key="3">
    <source>
        <dbReference type="SAM" id="MobiDB-lite"/>
    </source>
</evidence>
<gene>
    <name evidence="6" type="ORF">Strvi_4727</name>
</gene>
<dbReference type="InterPro" id="IPR029063">
    <property type="entry name" value="SAM-dependent_MTases_sf"/>
</dbReference>
<dbReference type="GO" id="GO:0044550">
    <property type="term" value="P:secondary metabolite biosynthetic process"/>
    <property type="evidence" value="ECO:0007669"/>
    <property type="project" value="TreeGrafter"/>
</dbReference>
<evidence type="ECO:0000259" key="4">
    <source>
        <dbReference type="Pfam" id="PF00501"/>
    </source>
</evidence>
<organism evidence="6 7">
    <name type="scientific">Streptomyces violaceusniger (strain Tu 4113)</name>
    <dbReference type="NCBI Taxonomy" id="653045"/>
    <lineage>
        <taxon>Bacteria</taxon>
        <taxon>Bacillati</taxon>
        <taxon>Actinomycetota</taxon>
        <taxon>Actinomycetes</taxon>
        <taxon>Kitasatosporales</taxon>
        <taxon>Streptomycetaceae</taxon>
        <taxon>Streptomyces</taxon>
        <taxon>Streptomyces violaceusniger group</taxon>
    </lineage>
</organism>